<dbReference type="InterPro" id="IPR013901">
    <property type="entry name" value="Anthrone_oxy"/>
</dbReference>
<organism evidence="2 3">
    <name type="scientific">Streptomyces mesophilus</name>
    <dbReference type="NCBI Taxonomy" id="1775132"/>
    <lineage>
        <taxon>Bacteria</taxon>
        <taxon>Bacillati</taxon>
        <taxon>Actinomycetota</taxon>
        <taxon>Actinomycetes</taxon>
        <taxon>Kitasatosporales</taxon>
        <taxon>Streptomycetaceae</taxon>
        <taxon>Streptomyces</taxon>
    </lineage>
</organism>
<dbReference type="Pfam" id="PF08592">
    <property type="entry name" value="Anthrone_oxy"/>
    <property type="match status" value="1"/>
</dbReference>
<dbReference type="EMBL" id="JAAKZW010000298">
    <property type="protein sequence ID" value="NGO81242.1"/>
    <property type="molecule type" value="Genomic_DNA"/>
</dbReference>
<keyword evidence="1" id="KW-0812">Transmembrane</keyword>
<name>A0A6G4XVN5_9ACTN</name>
<keyword evidence="3" id="KW-1185">Reference proteome</keyword>
<dbReference type="AlphaFoldDB" id="A0A6G4XVN5"/>
<feature type="transmembrane region" description="Helical" evidence="1">
    <location>
        <begin position="21"/>
        <end position="40"/>
    </location>
</feature>
<sequence>MTTITGPTTSTGRAHRGADGVLLIAAVVTSGLMAGVWFAYATSVMGALGRADDRTFISVMQDINEVIQNPVFFLAMFGALLLPAAVAWRVRRDRPLLRWVLAGLLLYVAVFAVTSGASVPLNDQLASAGDPTKIASPGAVREDFEDPWVMWNAVRGVLNVAAVVCLSRAMVVLGRGRAT</sequence>
<comment type="caution">
    <text evidence="2">The sequence shown here is derived from an EMBL/GenBank/DDBJ whole genome shotgun (WGS) entry which is preliminary data.</text>
</comment>
<evidence type="ECO:0000256" key="1">
    <source>
        <dbReference type="SAM" id="Phobius"/>
    </source>
</evidence>
<accession>A0A6G4XVN5</accession>
<evidence type="ECO:0000313" key="3">
    <source>
        <dbReference type="Proteomes" id="UP000481109"/>
    </source>
</evidence>
<evidence type="ECO:0000313" key="2">
    <source>
        <dbReference type="EMBL" id="NGO81242.1"/>
    </source>
</evidence>
<keyword evidence="1" id="KW-1133">Transmembrane helix</keyword>
<reference evidence="2 3" key="1">
    <citation type="submission" date="2020-02" db="EMBL/GenBank/DDBJ databases">
        <title>Whole-genome analyses of novel actinobacteria.</title>
        <authorList>
            <person name="Sahin N."/>
            <person name="Tokatli A."/>
        </authorList>
    </citation>
    <scope>NUCLEOTIDE SEQUENCE [LARGE SCALE GENOMIC DNA]</scope>
    <source>
        <strain evidence="2 3">YC504</strain>
    </source>
</reference>
<feature type="transmembrane region" description="Helical" evidence="1">
    <location>
        <begin position="100"/>
        <end position="121"/>
    </location>
</feature>
<feature type="transmembrane region" description="Helical" evidence="1">
    <location>
        <begin position="70"/>
        <end position="88"/>
    </location>
</feature>
<dbReference type="Proteomes" id="UP000481109">
    <property type="component" value="Unassembled WGS sequence"/>
</dbReference>
<feature type="transmembrane region" description="Helical" evidence="1">
    <location>
        <begin position="153"/>
        <end position="173"/>
    </location>
</feature>
<gene>
    <name evidence="2" type="ORF">G6045_37100</name>
</gene>
<proteinExistence type="predicted"/>
<keyword evidence="1" id="KW-0472">Membrane</keyword>
<dbReference type="RefSeq" id="WP_165336643.1">
    <property type="nucleotide sequence ID" value="NZ_JAAKZW010000298.1"/>
</dbReference>
<protein>
    <submittedName>
        <fullName evidence="2">DUF1772 domain-containing protein</fullName>
    </submittedName>
</protein>